<organism evidence="3 4">
    <name type="scientific">Streptomyces sp. 900105245</name>
    <dbReference type="NCBI Taxonomy" id="3154379"/>
    <lineage>
        <taxon>Bacteria</taxon>
        <taxon>Bacillati</taxon>
        <taxon>Actinomycetota</taxon>
        <taxon>Actinomycetes</taxon>
        <taxon>Kitasatosporales</taxon>
        <taxon>Streptomycetaceae</taxon>
        <taxon>Streptomyces</taxon>
    </lineage>
</organism>
<dbReference type="EMBL" id="JBEPAZ010000089">
    <property type="protein sequence ID" value="MER6434176.1"/>
    <property type="molecule type" value="Genomic_DNA"/>
</dbReference>
<feature type="domain" description="SH3b" evidence="2">
    <location>
        <begin position="62"/>
        <end position="116"/>
    </location>
</feature>
<proteinExistence type="predicted"/>
<evidence type="ECO:0000313" key="3">
    <source>
        <dbReference type="EMBL" id="MER6434176.1"/>
    </source>
</evidence>
<dbReference type="Proteomes" id="UP001470023">
    <property type="component" value="Unassembled WGS sequence"/>
</dbReference>
<feature type="chain" id="PRO_5047143489" evidence="1">
    <location>
        <begin position="44"/>
        <end position="123"/>
    </location>
</feature>
<evidence type="ECO:0000313" key="4">
    <source>
        <dbReference type="Proteomes" id="UP001470023"/>
    </source>
</evidence>
<comment type="caution">
    <text evidence="3">The sequence shown here is derived from an EMBL/GenBank/DDBJ whole genome shotgun (WGS) entry which is preliminary data.</text>
</comment>
<dbReference type="InterPro" id="IPR003646">
    <property type="entry name" value="SH3-like_bac-type"/>
</dbReference>
<name>A0ABV1UKB0_9ACTN</name>
<keyword evidence="4" id="KW-1185">Reference proteome</keyword>
<dbReference type="RefSeq" id="WP_352066060.1">
    <property type="nucleotide sequence ID" value="NZ_JBEPAZ010000089.1"/>
</dbReference>
<protein>
    <submittedName>
        <fullName evidence="3">SH3 domain-containing protein</fullName>
    </submittedName>
</protein>
<keyword evidence="1" id="KW-0732">Signal</keyword>
<feature type="signal peptide" evidence="1">
    <location>
        <begin position="1"/>
        <end position="43"/>
    </location>
</feature>
<dbReference type="Gene3D" id="2.30.30.40">
    <property type="entry name" value="SH3 Domains"/>
    <property type="match status" value="1"/>
</dbReference>
<gene>
    <name evidence="3" type="ORF">ABT272_41860</name>
</gene>
<dbReference type="Pfam" id="PF08239">
    <property type="entry name" value="SH3_3"/>
    <property type="match status" value="1"/>
</dbReference>
<reference evidence="3 4" key="1">
    <citation type="submission" date="2024-06" db="EMBL/GenBank/DDBJ databases">
        <title>The Natural Products Discovery Center: Release of the First 8490 Sequenced Strains for Exploring Actinobacteria Biosynthetic Diversity.</title>
        <authorList>
            <person name="Kalkreuter E."/>
            <person name="Kautsar S.A."/>
            <person name="Yang D."/>
            <person name="Bader C.D."/>
            <person name="Teijaro C.N."/>
            <person name="Fluegel L."/>
            <person name="Davis C.M."/>
            <person name="Simpson J.R."/>
            <person name="Lauterbach L."/>
            <person name="Steele A.D."/>
            <person name="Gui C."/>
            <person name="Meng S."/>
            <person name="Li G."/>
            <person name="Viehrig K."/>
            <person name="Ye F."/>
            <person name="Su P."/>
            <person name="Kiefer A.F."/>
            <person name="Nichols A."/>
            <person name="Cepeda A.J."/>
            <person name="Yan W."/>
            <person name="Fan B."/>
            <person name="Jiang Y."/>
            <person name="Adhikari A."/>
            <person name="Zheng C.-J."/>
            <person name="Schuster L."/>
            <person name="Cowan T.M."/>
            <person name="Smanski M.J."/>
            <person name="Chevrette M.G."/>
            <person name="De Carvalho L.P.S."/>
            <person name="Shen B."/>
        </authorList>
    </citation>
    <scope>NUCLEOTIDE SEQUENCE [LARGE SCALE GENOMIC DNA]</scope>
    <source>
        <strain evidence="3 4">NPDC001166</strain>
    </source>
</reference>
<accession>A0ABV1UKB0</accession>
<sequence length="123" mass="13136">MPFPSVLRRIAPAHRVRTMAVATAVAASSVLGLTLAAAAPASAVTSKACTHQVKLDTRVTATVNFRTGPGTSYTSLGLLPKGQGVYWACYKGNWGYLKPYYGAHKGHWGWVSRTYIDVPVQTG</sequence>
<evidence type="ECO:0000259" key="2">
    <source>
        <dbReference type="Pfam" id="PF08239"/>
    </source>
</evidence>
<evidence type="ECO:0000256" key="1">
    <source>
        <dbReference type="SAM" id="SignalP"/>
    </source>
</evidence>